<evidence type="ECO:0000313" key="2">
    <source>
        <dbReference type="EMBL" id="JAH56384.1"/>
    </source>
</evidence>
<sequence length="20" mass="2303">MKSDTPVWNIPGNMPSYLHD</sequence>
<name>A0A0E9TRQ8_ANGAN</name>
<feature type="region of interest" description="Disordered" evidence="1">
    <location>
        <begin position="1"/>
        <end position="20"/>
    </location>
</feature>
<protein>
    <submittedName>
        <fullName evidence="2">Uncharacterized protein</fullName>
    </submittedName>
</protein>
<evidence type="ECO:0000256" key="1">
    <source>
        <dbReference type="SAM" id="MobiDB-lite"/>
    </source>
</evidence>
<accession>A0A0E9TRQ8</accession>
<dbReference type="AlphaFoldDB" id="A0A0E9TRQ8"/>
<reference evidence="2" key="1">
    <citation type="submission" date="2014-11" db="EMBL/GenBank/DDBJ databases">
        <authorList>
            <person name="Amaro Gonzalez C."/>
        </authorList>
    </citation>
    <scope>NUCLEOTIDE SEQUENCE</scope>
</reference>
<reference evidence="2" key="2">
    <citation type="journal article" date="2015" name="Fish Shellfish Immunol.">
        <title>Early steps in the European eel (Anguilla anguilla)-Vibrio vulnificus interaction in the gills: Role of the RtxA13 toxin.</title>
        <authorList>
            <person name="Callol A."/>
            <person name="Pajuelo D."/>
            <person name="Ebbesson L."/>
            <person name="Teles M."/>
            <person name="MacKenzie S."/>
            <person name="Amaro C."/>
        </authorList>
    </citation>
    <scope>NUCLEOTIDE SEQUENCE</scope>
</reference>
<organism evidence="2">
    <name type="scientific">Anguilla anguilla</name>
    <name type="common">European freshwater eel</name>
    <name type="synonym">Muraena anguilla</name>
    <dbReference type="NCBI Taxonomy" id="7936"/>
    <lineage>
        <taxon>Eukaryota</taxon>
        <taxon>Metazoa</taxon>
        <taxon>Chordata</taxon>
        <taxon>Craniata</taxon>
        <taxon>Vertebrata</taxon>
        <taxon>Euteleostomi</taxon>
        <taxon>Actinopterygii</taxon>
        <taxon>Neopterygii</taxon>
        <taxon>Teleostei</taxon>
        <taxon>Anguilliformes</taxon>
        <taxon>Anguillidae</taxon>
        <taxon>Anguilla</taxon>
    </lineage>
</organism>
<dbReference type="EMBL" id="GBXM01052193">
    <property type="protein sequence ID" value="JAH56384.1"/>
    <property type="molecule type" value="Transcribed_RNA"/>
</dbReference>
<proteinExistence type="predicted"/>